<reference evidence="2" key="1">
    <citation type="submission" date="2024-06" db="EMBL/GenBank/DDBJ databases">
        <authorList>
            <person name="Ryan C."/>
        </authorList>
    </citation>
    <scope>NUCLEOTIDE SEQUENCE [LARGE SCALE GENOMIC DNA]</scope>
</reference>
<dbReference type="PANTHER" id="PTHR34591:SF54">
    <property type="entry name" value="F-BOX DOMAIN CONTAINING PROTEIN, EXPRESSED"/>
    <property type="match status" value="1"/>
</dbReference>
<dbReference type="AlphaFoldDB" id="A0ABC9DYB5"/>
<proteinExistence type="predicted"/>
<evidence type="ECO:0000313" key="2">
    <source>
        <dbReference type="Proteomes" id="UP001497457"/>
    </source>
</evidence>
<evidence type="ECO:0000313" key="1">
    <source>
        <dbReference type="EMBL" id="CAL5048073.1"/>
    </source>
</evidence>
<evidence type="ECO:0008006" key="3">
    <source>
        <dbReference type="Google" id="ProtNLM"/>
    </source>
</evidence>
<protein>
    <recommendedName>
        <fullName evidence="3">F-box protein</fullName>
    </recommendedName>
</protein>
<sequence>MPNSVVLDHCNGLLLLYDYVLNPATGRCATLPDRPSPGVGMEYFIEDTYLAFDPTVSSHYEVFLIPSVPRKCPLDREVERVGSAMLRSEWPPSPWILSVFSSRTGLWEERSFIREGEAAGTVADMQLDWRYLPSRHAEYWRGALYVHCQADFVMRLSLSNGTYRVIKPSRGIEMFQGQEFHLGRSEKGIYFALLDDKLRMWVWILEESCEQIEWKLRHCSEQELAFPRLSSDHGPWVLSNVKCDDETEDDDDDDQEAVEKQEFDWKSDDDNNILHTGDKVDRLCNERIQILAFHPYKEIIFLQRSLRRGLTYYLNSSKLEDLGNLFPNGYYSVQSTRVYITGSFPYTPCWMGELPEIFE</sequence>
<reference evidence="1 2" key="2">
    <citation type="submission" date="2024-10" db="EMBL/GenBank/DDBJ databases">
        <authorList>
            <person name="Ryan C."/>
        </authorList>
    </citation>
    <scope>NUCLEOTIDE SEQUENCE [LARGE SCALE GENOMIC DNA]</scope>
</reference>
<accession>A0ABC9DYB5</accession>
<name>A0ABC9DYB5_9POAL</name>
<organism evidence="1 2">
    <name type="scientific">Urochloa decumbens</name>
    <dbReference type="NCBI Taxonomy" id="240449"/>
    <lineage>
        <taxon>Eukaryota</taxon>
        <taxon>Viridiplantae</taxon>
        <taxon>Streptophyta</taxon>
        <taxon>Embryophyta</taxon>
        <taxon>Tracheophyta</taxon>
        <taxon>Spermatophyta</taxon>
        <taxon>Magnoliopsida</taxon>
        <taxon>Liliopsida</taxon>
        <taxon>Poales</taxon>
        <taxon>Poaceae</taxon>
        <taxon>PACMAD clade</taxon>
        <taxon>Panicoideae</taxon>
        <taxon>Panicodae</taxon>
        <taxon>Paniceae</taxon>
        <taxon>Melinidinae</taxon>
        <taxon>Urochloa</taxon>
    </lineage>
</organism>
<gene>
    <name evidence="1" type="ORF">URODEC1_LOCUS90233</name>
</gene>
<dbReference type="Proteomes" id="UP001497457">
    <property type="component" value="Chromosome 35b"/>
</dbReference>
<dbReference type="EMBL" id="OZ075145">
    <property type="protein sequence ID" value="CAL5048073.1"/>
    <property type="molecule type" value="Genomic_DNA"/>
</dbReference>
<keyword evidence="2" id="KW-1185">Reference proteome</keyword>
<dbReference type="PANTHER" id="PTHR34591">
    <property type="entry name" value="OS03G0653100 PROTEIN-RELATED"/>
    <property type="match status" value="1"/>
</dbReference>